<dbReference type="EMBL" id="ANNX02000020">
    <property type="protein sequence ID" value="KYC42419.1"/>
    <property type="molecule type" value="Genomic_DNA"/>
</dbReference>
<protein>
    <recommendedName>
        <fullName evidence="2">CHAT domain-containing protein</fullName>
    </recommendedName>
</protein>
<dbReference type="PROSITE" id="PS50005">
    <property type="entry name" value="TPR"/>
    <property type="match status" value="1"/>
</dbReference>
<evidence type="ECO:0000256" key="1">
    <source>
        <dbReference type="PROSITE-ProRule" id="PRU00339"/>
    </source>
</evidence>
<reference evidence="3 4" key="1">
    <citation type="journal article" date="2013" name="Genome Biol. Evol.">
        <title>Genomes of Stigonematalean cyanobacteria (subsection V) and the evolution of oxygenic photosynthesis from prokaryotes to plastids.</title>
        <authorList>
            <person name="Dagan T."/>
            <person name="Roettger M."/>
            <person name="Stucken K."/>
            <person name="Landan G."/>
            <person name="Koch R."/>
            <person name="Major P."/>
            <person name="Gould S.B."/>
            <person name="Goremykin V.V."/>
            <person name="Rippka R."/>
            <person name="Tandeau de Marsac N."/>
            <person name="Gugger M."/>
            <person name="Lockhart P.J."/>
            <person name="Allen J.F."/>
            <person name="Brune I."/>
            <person name="Maus I."/>
            <person name="Puhler A."/>
            <person name="Martin W.F."/>
        </authorList>
    </citation>
    <scope>NUCLEOTIDE SEQUENCE [LARGE SCALE GENOMIC DNA]</scope>
    <source>
        <strain evidence="3 4">PCC 7110</strain>
    </source>
</reference>
<evidence type="ECO:0000313" key="3">
    <source>
        <dbReference type="EMBL" id="KYC42419.1"/>
    </source>
</evidence>
<keyword evidence="4" id="KW-1185">Reference proteome</keyword>
<evidence type="ECO:0000259" key="2">
    <source>
        <dbReference type="Pfam" id="PF12770"/>
    </source>
</evidence>
<comment type="caution">
    <text evidence="3">The sequence shown here is derived from an EMBL/GenBank/DDBJ whole genome shotgun (WGS) entry which is preliminary data.</text>
</comment>
<dbReference type="Pfam" id="PF13424">
    <property type="entry name" value="TPR_12"/>
    <property type="match status" value="1"/>
</dbReference>
<dbReference type="PANTHER" id="PTHR10098">
    <property type="entry name" value="RAPSYN-RELATED"/>
    <property type="match status" value="1"/>
</dbReference>
<feature type="repeat" description="TPR" evidence="1">
    <location>
        <begin position="249"/>
        <end position="282"/>
    </location>
</feature>
<sequence>MKRNWFRLLLALIVAYFCVIAPPMLKSTSAAIADSPHVTKSQDKTQALVEQGKRLYEAGEFSHAADVLKEASTVFEANGDSLQAAMTLSNLSLAYQQLSLWNQAEDAIAQSLNLLQDLQNSQEYSRILAQTLDVRGQLQLAQGKTESALMTWQDAAHIYQKIGESTAFTRNRINSAQALQALGNYRQANKLLTEVSQTLKNQPNSPVKVAQLLSLGNVLQVVGDLKESQQVLEQSLALAKASQLTQMESEILFSLGNTARAQKKFQKAFNDYQQAASLSSQSLTRIQAYLNQLNLSIATKQSFNHLILLSQIQSAIADLPTSRRAVEVKINFAQNLIKLGSRGEDTGMRGHGDTANGKLSASSSSVFQTAARVLTEAVQQAQSLQDRRSESYALGTFGELYEQNQQFLYAQKLTEKALLIAQDLNVGDIAYQWQWQMGRLRKQQGDLTGAIAFYSQAFKTLQSLRRDLVAINPDIQFSFRESVEPVYREFVTLLLQTGNRGQGNPSQDNLRQARFAMESLQLAELDNFFRSACLEPKQELDPVVDQKDRQAAVIYPIILPNSLEVILKLPNQDLHYYNTFIDRDKVNDIIENLRKNLQDVTQTAQVKRLSQQVYNWLIRPAEAELSKNGIKTLVFVLDGELRNVPMAVLFDQEQQKYLVEKYALAVTPGLQLLAPQPLQKVKLNALTAGVTQAHSIENRKFPQLKNVPRELKEIQLEIPKSEKLLNQQFTENNLQNQLQTDPYTIVHLATHGEFSSDPEKTFILMWDKLLQVKEFDKLLRVSDRKRSNAIELLVLSACKTAEGDKQAALGLAGVAVRAGTRSTLATLWAVNDESTADLMSEFYRELKTGVNKAEALQRAQLAVFAKDKNPFFWGSFVLVGNWL</sequence>
<gene>
    <name evidence="3" type="ORF">WA1_20865</name>
</gene>
<dbReference type="SUPFAM" id="SSF48452">
    <property type="entry name" value="TPR-like"/>
    <property type="match status" value="3"/>
</dbReference>
<dbReference type="STRING" id="128403.WA1_20865"/>
<dbReference type="Pfam" id="PF12770">
    <property type="entry name" value="CHAT"/>
    <property type="match status" value="1"/>
</dbReference>
<dbReference type="InterPro" id="IPR011990">
    <property type="entry name" value="TPR-like_helical_dom_sf"/>
</dbReference>
<dbReference type="InterPro" id="IPR024983">
    <property type="entry name" value="CHAT_dom"/>
</dbReference>
<evidence type="ECO:0000313" key="4">
    <source>
        <dbReference type="Proteomes" id="UP000076925"/>
    </source>
</evidence>
<dbReference type="SMART" id="SM00028">
    <property type="entry name" value="TPR"/>
    <property type="match status" value="7"/>
</dbReference>
<organism evidence="3 4">
    <name type="scientific">Scytonema hofmannii PCC 7110</name>
    <dbReference type="NCBI Taxonomy" id="128403"/>
    <lineage>
        <taxon>Bacteria</taxon>
        <taxon>Bacillati</taxon>
        <taxon>Cyanobacteriota</taxon>
        <taxon>Cyanophyceae</taxon>
        <taxon>Nostocales</taxon>
        <taxon>Scytonemataceae</taxon>
        <taxon>Scytonema</taxon>
    </lineage>
</organism>
<proteinExistence type="predicted"/>
<accession>A0A139XCJ8</accession>
<keyword evidence="1" id="KW-0802">TPR repeat</keyword>
<feature type="domain" description="CHAT" evidence="2">
    <location>
        <begin position="608"/>
        <end position="881"/>
    </location>
</feature>
<dbReference type="Gene3D" id="1.25.40.10">
    <property type="entry name" value="Tetratricopeptide repeat domain"/>
    <property type="match status" value="3"/>
</dbReference>
<dbReference type="InterPro" id="IPR019734">
    <property type="entry name" value="TPR_rpt"/>
</dbReference>
<dbReference type="PANTHER" id="PTHR10098:SF112">
    <property type="entry name" value="SLR0380 PROTEIN"/>
    <property type="match status" value="1"/>
</dbReference>
<dbReference type="AlphaFoldDB" id="A0A139XCJ8"/>
<name>A0A139XCJ8_9CYAN</name>
<dbReference type="Proteomes" id="UP000076925">
    <property type="component" value="Unassembled WGS sequence"/>
</dbReference>